<evidence type="ECO:0000256" key="2">
    <source>
        <dbReference type="ARBA" id="ARBA00022618"/>
    </source>
</evidence>
<evidence type="ECO:0000256" key="7">
    <source>
        <dbReference type="SAM" id="MobiDB-lite"/>
    </source>
</evidence>
<sequence>MTGKIKKTMIYLGLADDESAYEDERAEPRSRPERFEEPAAQPVRERVEQRSEPVERQAAAPARHEPPARQERPERSEPREASRPSVAAEPPRRRPQAVSQPRQEATVTPLKPSPDTHDEESPVHQITTIHPKSYNEAKLIGDSFRQGIPVIMNVTDIQESEAKRLVDFSAGLVFGLGGRISRVTNKVFLLTPEEIDVKAEGEAGGAADDEPILGTR</sequence>
<dbReference type="EMBL" id="JAVDUI010000001">
    <property type="protein sequence ID" value="MDR6891312.1"/>
    <property type="molecule type" value="Genomic_DNA"/>
</dbReference>
<proteinExistence type="inferred from homology"/>
<evidence type="ECO:0000313" key="9">
    <source>
        <dbReference type="Proteomes" id="UP001247307"/>
    </source>
</evidence>
<comment type="subunit">
    <text evidence="6">Homodimer. Interacts with FtsZ.</text>
</comment>
<evidence type="ECO:0000256" key="6">
    <source>
        <dbReference type="HAMAP-Rule" id="MF_01197"/>
    </source>
</evidence>
<dbReference type="Pfam" id="PF04472">
    <property type="entry name" value="SepF"/>
    <property type="match status" value="1"/>
</dbReference>
<comment type="caution">
    <text evidence="8">The sequence shown here is derived from an EMBL/GenBank/DDBJ whole genome shotgun (WGS) entry which is preliminary data.</text>
</comment>
<dbReference type="GO" id="GO:0000917">
    <property type="term" value="P:division septum assembly"/>
    <property type="evidence" value="ECO:0007669"/>
    <property type="project" value="UniProtKB-KW"/>
</dbReference>
<organism evidence="8 9">
    <name type="scientific">Falsarthrobacter nasiphocae</name>
    <dbReference type="NCBI Taxonomy" id="189863"/>
    <lineage>
        <taxon>Bacteria</taxon>
        <taxon>Bacillati</taxon>
        <taxon>Actinomycetota</taxon>
        <taxon>Actinomycetes</taxon>
        <taxon>Micrococcales</taxon>
        <taxon>Micrococcaceae</taxon>
        <taxon>Falsarthrobacter</taxon>
    </lineage>
</organism>
<dbReference type="HAMAP" id="MF_01197">
    <property type="entry name" value="SepF"/>
    <property type="match status" value="1"/>
</dbReference>
<evidence type="ECO:0000256" key="5">
    <source>
        <dbReference type="ARBA" id="ARBA00044936"/>
    </source>
</evidence>
<feature type="compositionally biased region" description="Basic and acidic residues" evidence="7">
    <location>
        <begin position="22"/>
        <end position="55"/>
    </location>
</feature>
<evidence type="ECO:0000256" key="4">
    <source>
        <dbReference type="ARBA" id="ARBA00023306"/>
    </source>
</evidence>
<dbReference type="PANTHER" id="PTHR35798:SF1">
    <property type="entry name" value="CELL DIVISION PROTEIN SEPF"/>
    <property type="match status" value="1"/>
</dbReference>
<evidence type="ECO:0000313" key="8">
    <source>
        <dbReference type="EMBL" id="MDR6891312.1"/>
    </source>
</evidence>
<comment type="subcellular location">
    <subcellularLocation>
        <location evidence="6">Cytoplasm</location>
    </subcellularLocation>
    <text evidence="6">Localizes to the division site, in a FtsZ-dependent manner.</text>
</comment>
<reference evidence="8" key="1">
    <citation type="submission" date="2023-07" db="EMBL/GenBank/DDBJ databases">
        <title>Sequencing the genomes of 1000 actinobacteria strains.</title>
        <authorList>
            <person name="Klenk H.-P."/>
        </authorList>
    </citation>
    <scope>NUCLEOTIDE SEQUENCE</scope>
    <source>
        <strain evidence="8">DSM 13988</strain>
    </source>
</reference>
<feature type="region of interest" description="Disordered" evidence="7">
    <location>
        <begin position="1"/>
        <end position="130"/>
    </location>
</feature>
<dbReference type="InterPro" id="IPR038594">
    <property type="entry name" value="SepF-like_sf"/>
</dbReference>
<dbReference type="RefSeq" id="WP_309848957.1">
    <property type="nucleotide sequence ID" value="NZ_BAAAIU010000004.1"/>
</dbReference>
<dbReference type="GO" id="GO:0005737">
    <property type="term" value="C:cytoplasm"/>
    <property type="evidence" value="ECO:0007669"/>
    <property type="project" value="UniProtKB-SubCell"/>
</dbReference>
<keyword evidence="9" id="KW-1185">Reference proteome</keyword>
<dbReference type="PANTHER" id="PTHR35798">
    <property type="entry name" value="CELL DIVISION PROTEIN SEPF"/>
    <property type="match status" value="1"/>
</dbReference>
<feature type="compositionally biased region" description="Polar residues" evidence="7">
    <location>
        <begin position="97"/>
        <end position="106"/>
    </location>
</feature>
<evidence type="ECO:0000256" key="1">
    <source>
        <dbReference type="ARBA" id="ARBA00022490"/>
    </source>
</evidence>
<keyword evidence="3 6" id="KW-0717">Septation</keyword>
<dbReference type="GO" id="GO:0043093">
    <property type="term" value="P:FtsZ-dependent cytokinesis"/>
    <property type="evidence" value="ECO:0007669"/>
    <property type="project" value="UniProtKB-UniRule"/>
</dbReference>
<keyword evidence="2 6" id="KW-0132">Cell division</keyword>
<feature type="compositionally biased region" description="Basic and acidic residues" evidence="7">
    <location>
        <begin position="62"/>
        <end position="82"/>
    </location>
</feature>
<dbReference type="InterPro" id="IPR007561">
    <property type="entry name" value="Cell_div_SepF/SepF-rel"/>
</dbReference>
<dbReference type="AlphaFoldDB" id="A0AAE3YFK3"/>
<protein>
    <recommendedName>
        <fullName evidence="6">Cell division protein SepF</fullName>
    </recommendedName>
</protein>
<evidence type="ECO:0000256" key="3">
    <source>
        <dbReference type="ARBA" id="ARBA00023210"/>
    </source>
</evidence>
<accession>A0AAE3YFK3</accession>
<comment type="similarity">
    <text evidence="6">Belongs to the SepF family.</text>
</comment>
<keyword evidence="1 6" id="KW-0963">Cytoplasm</keyword>
<dbReference type="InterPro" id="IPR023052">
    <property type="entry name" value="Cell_div_SepF"/>
</dbReference>
<gene>
    <name evidence="6" type="primary">sepF</name>
    <name evidence="8" type="ORF">J2S35_000252</name>
</gene>
<name>A0AAE3YFK3_9MICC</name>
<keyword evidence="4 6" id="KW-0131">Cell cycle</keyword>
<dbReference type="Proteomes" id="UP001247307">
    <property type="component" value="Unassembled WGS sequence"/>
</dbReference>
<dbReference type="Gene3D" id="3.30.110.150">
    <property type="entry name" value="SepF-like protein"/>
    <property type="match status" value="1"/>
</dbReference>
<comment type="function">
    <text evidence="5 6">Cell division protein that is part of the divisome complex and is recruited early to the Z-ring. Probably stimulates Z-ring formation, perhaps through the cross-linking of FtsZ protofilaments. Its function overlaps with FtsA.</text>
</comment>